<accession>A0AAW1DF46</accession>
<organism evidence="3 4">
    <name type="scientific">Rhynocoris fuscipes</name>
    <dbReference type="NCBI Taxonomy" id="488301"/>
    <lineage>
        <taxon>Eukaryota</taxon>
        <taxon>Metazoa</taxon>
        <taxon>Ecdysozoa</taxon>
        <taxon>Arthropoda</taxon>
        <taxon>Hexapoda</taxon>
        <taxon>Insecta</taxon>
        <taxon>Pterygota</taxon>
        <taxon>Neoptera</taxon>
        <taxon>Paraneoptera</taxon>
        <taxon>Hemiptera</taxon>
        <taxon>Heteroptera</taxon>
        <taxon>Panheteroptera</taxon>
        <taxon>Cimicomorpha</taxon>
        <taxon>Reduviidae</taxon>
        <taxon>Harpactorinae</taxon>
        <taxon>Harpactorini</taxon>
        <taxon>Rhynocoris</taxon>
    </lineage>
</organism>
<dbReference type="AlphaFoldDB" id="A0AAW1DF46"/>
<gene>
    <name evidence="3" type="ORF">O3M35_006495</name>
</gene>
<dbReference type="GO" id="GO:0099518">
    <property type="term" value="P:vesicle cytoskeletal trafficking"/>
    <property type="evidence" value="ECO:0007669"/>
    <property type="project" value="TreeGrafter"/>
</dbReference>
<dbReference type="PANTHER" id="PTHR18911:SF5">
    <property type="entry name" value="COILED-COIL DOMAIN-CONTAINING PROTEIN 186"/>
    <property type="match status" value="1"/>
</dbReference>
<feature type="coiled-coil region" evidence="1">
    <location>
        <begin position="332"/>
        <end position="383"/>
    </location>
</feature>
<dbReference type="EMBL" id="JAPXFL010000003">
    <property type="protein sequence ID" value="KAK9509107.1"/>
    <property type="molecule type" value="Genomic_DNA"/>
</dbReference>
<dbReference type="GO" id="GO:0031267">
    <property type="term" value="F:small GTPase binding"/>
    <property type="evidence" value="ECO:0007669"/>
    <property type="project" value="TreeGrafter"/>
</dbReference>
<feature type="coiled-coil region" evidence="1">
    <location>
        <begin position="525"/>
        <end position="552"/>
    </location>
</feature>
<protein>
    <recommendedName>
        <fullName evidence="5">Coiled-coil domain-containing protein 186</fullName>
    </recommendedName>
</protein>
<evidence type="ECO:0000313" key="3">
    <source>
        <dbReference type="EMBL" id="KAK9509107.1"/>
    </source>
</evidence>
<feature type="region of interest" description="Disordered" evidence="2">
    <location>
        <begin position="706"/>
        <end position="738"/>
    </location>
</feature>
<name>A0AAW1DF46_9HEMI</name>
<evidence type="ECO:0000256" key="2">
    <source>
        <dbReference type="SAM" id="MobiDB-lite"/>
    </source>
</evidence>
<dbReference type="GO" id="GO:0005802">
    <property type="term" value="C:trans-Golgi network"/>
    <property type="evidence" value="ECO:0007669"/>
    <property type="project" value="TreeGrafter"/>
</dbReference>
<reference evidence="3 4" key="1">
    <citation type="submission" date="2022-12" db="EMBL/GenBank/DDBJ databases">
        <title>Chromosome-level genome assembly of true bugs.</title>
        <authorList>
            <person name="Ma L."/>
            <person name="Li H."/>
        </authorList>
    </citation>
    <scope>NUCLEOTIDE SEQUENCE [LARGE SCALE GENOMIC DNA]</scope>
    <source>
        <strain evidence="3">Lab_2022b</strain>
    </source>
</reference>
<feature type="coiled-coil region" evidence="1">
    <location>
        <begin position="136"/>
        <end position="303"/>
    </location>
</feature>
<dbReference type="PANTHER" id="PTHR18911">
    <property type="entry name" value="CTCL TUMOR ANTIGEN HD-CL-01"/>
    <property type="match status" value="1"/>
</dbReference>
<evidence type="ECO:0008006" key="5">
    <source>
        <dbReference type="Google" id="ProtNLM"/>
    </source>
</evidence>
<dbReference type="InterPro" id="IPR038830">
    <property type="entry name" value="CCDC186"/>
</dbReference>
<dbReference type="Proteomes" id="UP001461498">
    <property type="component" value="Unassembled WGS sequence"/>
</dbReference>
<feature type="compositionally biased region" description="Low complexity" evidence="2">
    <location>
        <begin position="709"/>
        <end position="736"/>
    </location>
</feature>
<evidence type="ECO:0000313" key="4">
    <source>
        <dbReference type="Proteomes" id="UP001461498"/>
    </source>
</evidence>
<evidence type="ECO:0000256" key="1">
    <source>
        <dbReference type="SAM" id="Coils"/>
    </source>
</evidence>
<keyword evidence="4" id="KW-1185">Reference proteome</keyword>
<keyword evidence="1" id="KW-0175">Coiled coil</keyword>
<feature type="coiled-coil region" evidence="1">
    <location>
        <begin position="750"/>
        <end position="794"/>
    </location>
</feature>
<comment type="caution">
    <text evidence="3">The sequence shown here is derived from an EMBL/GenBank/DDBJ whole genome shotgun (WGS) entry which is preliminary data.</text>
</comment>
<proteinExistence type="predicted"/>
<sequence length="892" mass="101540">MVQMALQEVVYNGLKTDKQIDTNGTSNLLLNYDENETDGTNQIENCDIEDDISDSILSNVSNEQNLMMAFEKEPDITEVNHSDLLMDESTNIFSQSSLLVNESPVKDKEESINDLQIVAEKPGIIEEHNCLQHPTHLSLINKLEASKNTISKLEETVKRLENILSLESEKNEKILQLERTVLQHEQEIHLCKQEHEIDQRTIVSLKKEMETKLLAMKKQYETANKEKENMVMRYAVSEKELLDCKREKDNLDKKIKDLLKENESSLLKIKTLTTDKMKLSQQLDNKNSEVSNAYKEIDKLKEEINSRDIKIKWTQNKLKSEMDAHKECSLTIDRLGSNIVTLEGEIDNCRQEIVRLNSQLEKNKLLENNLKELQAKLILKHQDSSELINANNALKSEYQALIIENSSISKQIENIEQIWFALDEKSKDICDMESENNVSDTKKEDSLMNLLKETEHILSEASNIRKSNEKMLLDISSCQAKAAELLSVSPLKLSSNNVVLPDIATDAEHKTDSAVEETDDHQGLTTQLRSRIEVLESQLAEEQESRENNMKNIARFEEILADLSKVKSINEELKSDLLVCKNREAELLAFTQKLTSTNVKLQSELSDVESKANDLEIIEKNHAATESQLKTDIEQLKKYLTEEKERRQEETRLLAREVAEKTARAENLLENVNSLQSELSLIKNKHSVQIKELQRELSQYRRKIEQLESSTTGTGSAGSTANSVTSSKSTASSMSSLNDSPIIQNMEVPAQVLVERIVKLQQESAKQNDRIEFLEEHSAQLVKELQKKSRLLQNYILREQTGTLTSNSMDRSKAALIGWSKLRTPAELSKSGGIMASLYSSKPADDTMTFELCLEINRKLQAVLEDTLLKNITLKENIDTLGDEIARLSRQK</sequence>